<dbReference type="GeneID" id="24099027"/>
<dbReference type="InParanoid" id="J4IB64"/>
<organism evidence="2 3">
    <name type="scientific">Fibroporia radiculosa</name>
    <dbReference type="NCBI Taxonomy" id="599839"/>
    <lineage>
        <taxon>Eukaryota</taxon>
        <taxon>Fungi</taxon>
        <taxon>Dikarya</taxon>
        <taxon>Basidiomycota</taxon>
        <taxon>Agaricomycotina</taxon>
        <taxon>Agaricomycetes</taxon>
        <taxon>Polyporales</taxon>
        <taxon>Fibroporiaceae</taxon>
        <taxon>Fibroporia</taxon>
    </lineage>
</organism>
<keyword evidence="1" id="KW-0812">Transmembrane</keyword>
<feature type="transmembrane region" description="Helical" evidence="1">
    <location>
        <begin position="71"/>
        <end position="89"/>
    </location>
</feature>
<dbReference type="PANTHER" id="PTHR38646">
    <property type="entry name" value="YALI0F00814P"/>
    <property type="match status" value="1"/>
</dbReference>
<gene>
    <name evidence="2" type="ORF">FIBRA_06276</name>
</gene>
<proteinExistence type="predicted"/>
<evidence type="ECO:0000313" key="2">
    <source>
        <dbReference type="EMBL" id="CCM04116.1"/>
    </source>
</evidence>
<dbReference type="OrthoDB" id="2555434at2759"/>
<evidence type="ECO:0000256" key="1">
    <source>
        <dbReference type="SAM" id="Phobius"/>
    </source>
</evidence>
<dbReference type="RefSeq" id="XP_012183399.1">
    <property type="nucleotide sequence ID" value="XM_012328009.1"/>
</dbReference>
<reference evidence="2 3" key="1">
    <citation type="journal article" date="2012" name="Appl. Environ. Microbiol.">
        <title>Short-read sequencing for genomic analysis of the brown rot fungus Fibroporia radiculosa.</title>
        <authorList>
            <person name="Tang J.D."/>
            <person name="Perkins A.D."/>
            <person name="Sonstegard T.S."/>
            <person name="Schroeder S.G."/>
            <person name="Burgess S.C."/>
            <person name="Diehl S.V."/>
        </authorList>
    </citation>
    <scope>NUCLEOTIDE SEQUENCE [LARGE SCALE GENOMIC DNA]</scope>
    <source>
        <strain evidence="2 3">TFFH 294</strain>
    </source>
</reference>
<keyword evidence="1" id="KW-1133">Transmembrane helix</keyword>
<dbReference type="PANTHER" id="PTHR38646:SF1">
    <property type="entry name" value="DUF202 DOMAIN-CONTAINING PROTEIN"/>
    <property type="match status" value="1"/>
</dbReference>
<protein>
    <recommendedName>
        <fullName evidence="4">DUF202 domain-containing protein</fullName>
    </recommendedName>
</protein>
<accession>J4IB64</accession>
<dbReference type="Proteomes" id="UP000006352">
    <property type="component" value="Unassembled WGS sequence"/>
</dbReference>
<name>J4IB64_9APHY</name>
<evidence type="ECO:0008006" key="4">
    <source>
        <dbReference type="Google" id="ProtNLM"/>
    </source>
</evidence>
<dbReference type="HOGENOM" id="CLU_107661_1_0_1"/>
<dbReference type="AlphaFoldDB" id="J4IB64"/>
<keyword evidence="3" id="KW-1185">Reference proteome</keyword>
<feature type="transmembrane region" description="Helical" evidence="1">
    <location>
        <begin position="129"/>
        <end position="152"/>
    </location>
</feature>
<evidence type="ECO:0000313" key="3">
    <source>
        <dbReference type="Proteomes" id="UP000006352"/>
    </source>
</evidence>
<sequence>MISRTLFPQNHHHQHYYRGHRADTFIPNDVNELVEIRARQRTFNGAYERSALSNLGYAVAILRLFDKRFTQISIAYTLLAGLLYILAYFRQRRSRHDFADQYRYETYIHAIPTVGQTGKTNFGRPFITAGWIVMAVSVAVALVEIGLLWLILTIELSPDSDFY</sequence>
<dbReference type="EMBL" id="HE797141">
    <property type="protein sequence ID" value="CCM04116.1"/>
    <property type="molecule type" value="Genomic_DNA"/>
</dbReference>
<keyword evidence="1" id="KW-0472">Membrane</keyword>